<dbReference type="GO" id="GO:0046872">
    <property type="term" value="F:metal ion binding"/>
    <property type="evidence" value="ECO:0007669"/>
    <property type="project" value="UniProtKB-KW"/>
</dbReference>
<evidence type="ECO:0000256" key="3">
    <source>
        <dbReference type="ARBA" id="ARBA00022490"/>
    </source>
</evidence>
<evidence type="ECO:0000256" key="4">
    <source>
        <dbReference type="ARBA" id="ARBA00022723"/>
    </source>
</evidence>
<reference evidence="7" key="1">
    <citation type="journal article" date="2021" name="PeerJ">
        <title>Extensive microbial diversity within the chicken gut microbiome revealed by metagenomics and culture.</title>
        <authorList>
            <person name="Gilroy R."/>
            <person name="Ravi A."/>
            <person name="Getino M."/>
            <person name="Pursley I."/>
            <person name="Horton D.L."/>
            <person name="Alikhan N.F."/>
            <person name="Baker D."/>
            <person name="Gharbi K."/>
            <person name="Hall N."/>
            <person name="Watson M."/>
            <person name="Adriaenssens E.M."/>
            <person name="Foster-Nyarko E."/>
            <person name="Jarju S."/>
            <person name="Secka A."/>
            <person name="Antonio M."/>
            <person name="Oren A."/>
            <person name="Chaudhuri R.R."/>
            <person name="La Ragione R."/>
            <person name="Hildebrand F."/>
            <person name="Pallen M.J."/>
        </authorList>
    </citation>
    <scope>NUCLEOTIDE SEQUENCE</scope>
    <source>
        <strain evidence="7">CHK179-5677</strain>
    </source>
</reference>
<dbReference type="GO" id="GO:0045892">
    <property type="term" value="P:negative regulation of DNA-templated transcription"/>
    <property type="evidence" value="ECO:0007669"/>
    <property type="project" value="UniProtKB-ARBA"/>
</dbReference>
<dbReference type="Gene3D" id="1.20.58.1000">
    <property type="entry name" value="Metal-sensitive repressor, helix protomer"/>
    <property type="match status" value="1"/>
</dbReference>
<dbReference type="Pfam" id="PF02583">
    <property type="entry name" value="Trns_repr_metal"/>
    <property type="match status" value="1"/>
</dbReference>
<dbReference type="GO" id="GO:0003677">
    <property type="term" value="F:DNA binding"/>
    <property type="evidence" value="ECO:0007669"/>
    <property type="project" value="InterPro"/>
</dbReference>
<evidence type="ECO:0000313" key="8">
    <source>
        <dbReference type="Proteomes" id="UP000760668"/>
    </source>
</evidence>
<dbReference type="AlphaFoldDB" id="A0A921SS78"/>
<dbReference type="InterPro" id="IPR038390">
    <property type="entry name" value="Metal_Tscrpt_repr_sf"/>
</dbReference>
<comment type="subunit">
    <text evidence="2">Homodimer.</text>
</comment>
<name>A0A921SS78_9FIRM</name>
<dbReference type="Proteomes" id="UP000760668">
    <property type="component" value="Unassembled WGS sequence"/>
</dbReference>
<evidence type="ECO:0000256" key="1">
    <source>
        <dbReference type="ARBA" id="ARBA00004496"/>
    </source>
</evidence>
<keyword evidence="3" id="KW-0963">Cytoplasm</keyword>
<evidence type="ECO:0000313" key="7">
    <source>
        <dbReference type="EMBL" id="HJG86183.1"/>
    </source>
</evidence>
<accession>A0A921SS78</accession>
<proteinExistence type="predicted"/>
<dbReference type="EMBL" id="DYUC01000033">
    <property type="protein sequence ID" value="HJG86183.1"/>
    <property type="molecule type" value="Genomic_DNA"/>
</dbReference>
<dbReference type="PANTHER" id="PTHR33677:SF4">
    <property type="entry name" value="COPPER-SENSING TRANSCRIPTIONAL REPRESSOR CSOR"/>
    <property type="match status" value="1"/>
</dbReference>
<keyword evidence="4" id="KW-0479">Metal-binding</keyword>
<evidence type="ECO:0000256" key="2">
    <source>
        <dbReference type="ARBA" id="ARBA00011738"/>
    </source>
</evidence>
<dbReference type="CDD" id="cd10159">
    <property type="entry name" value="CsoR-like_DUF156_2"/>
    <property type="match status" value="1"/>
</dbReference>
<sequence length="87" mass="9772">MMADAKTVTRLLKTARGQLDGILKMVEDDRYCIDISQQIMATEAILNRANKEILAAHLKHCVQEAASDEERAAKIDEFTQTLGRILK</sequence>
<comment type="subcellular location">
    <subcellularLocation>
        <location evidence="1">Cytoplasm</location>
    </subcellularLocation>
</comment>
<reference evidence="7" key="2">
    <citation type="submission" date="2021-09" db="EMBL/GenBank/DDBJ databases">
        <authorList>
            <person name="Gilroy R."/>
        </authorList>
    </citation>
    <scope>NUCLEOTIDE SEQUENCE</scope>
    <source>
        <strain evidence="7">CHK179-5677</strain>
    </source>
</reference>
<dbReference type="GO" id="GO:0005737">
    <property type="term" value="C:cytoplasm"/>
    <property type="evidence" value="ECO:0007669"/>
    <property type="project" value="UniProtKB-SubCell"/>
</dbReference>
<organism evidence="7 8">
    <name type="scientific">Pseudoflavonifractor capillosus</name>
    <dbReference type="NCBI Taxonomy" id="106588"/>
    <lineage>
        <taxon>Bacteria</taxon>
        <taxon>Bacillati</taxon>
        <taxon>Bacillota</taxon>
        <taxon>Clostridia</taxon>
        <taxon>Eubacteriales</taxon>
        <taxon>Oscillospiraceae</taxon>
        <taxon>Pseudoflavonifractor</taxon>
    </lineage>
</organism>
<comment type="caution">
    <text evidence="7">The sequence shown here is derived from an EMBL/GenBank/DDBJ whole genome shotgun (WGS) entry which is preliminary data.</text>
</comment>
<protein>
    <recommendedName>
        <fullName evidence="5">Copper-sensing transcriptional repressor CsoR</fullName>
    </recommendedName>
    <alternativeName>
        <fullName evidence="6">Copper-sensitive operon repressor</fullName>
    </alternativeName>
</protein>
<dbReference type="InterPro" id="IPR003735">
    <property type="entry name" value="Metal_Tscrpt_repr"/>
</dbReference>
<evidence type="ECO:0000256" key="6">
    <source>
        <dbReference type="ARBA" id="ARBA00041544"/>
    </source>
</evidence>
<dbReference type="RefSeq" id="WP_006571435.1">
    <property type="nucleotide sequence ID" value="NZ_DYUC01000033.1"/>
</dbReference>
<evidence type="ECO:0000256" key="5">
    <source>
        <dbReference type="ARBA" id="ARBA00039938"/>
    </source>
</evidence>
<gene>
    <name evidence="7" type="ORF">K8V01_04060</name>
</gene>
<dbReference type="PANTHER" id="PTHR33677">
    <property type="entry name" value="TRANSCRIPTIONAL REPRESSOR FRMR-RELATED"/>
    <property type="match status" value="1"/>
</dbReference>